<dbReference type="PANTHER" id="PTHR46481">
    <property type="entry name" value="ZINC FINGER BED DOMAIN-CONTAINING PROTEIN 4"/>
    <property type="match status" value="1"/>
</dbReference>
<reference evidence="6 7" key="3">
    <citation type="journal article" date="2013" name="Rice">
        <title>Improvement of the Oryza sativa Nipponbare reference genome using next generation sequence and optical map data.</title>
        <authorList>
            <person name="Kawahara Y."/>
            <person name="de la Bastide M."/>
            <person name="Hamilton J.P."/>
            <person name="Kanamori H."/>
            <person name="McCombie W.R."/>
            <person name="Ouyang S."/>
            <person name="Schwartz D.C."/>
            <person name="Tanaka T."/>
            <person name="Wu J."/>
            <person name="Zhou S."/>
            <person name="Childs K.L."/>
            <person name="Davidson R.M."/>
            <person name="Lin H."/>
            <person name="Quesada-Ocampo L."/>
            <person name="Vaillancourt B."/>
            <person name="Sakai H."/>
            <person name="Lee S.S."/>
            <person name="Kim J."/>
            <person name="Numa H."/>
            <person name="Itoh T."/>
            <person name="Buell C.R."/>
            <person name="Matsumoto T."/>
        </authorList>
    </citation>
    <scope>NUCLEOTIDE SEQUENCE [LARGE SCALE GENOMIC DNA]</scope>
    <source>
        <strain evidence="7">cv. Nipponbare</strain>
    </source>
</reference>
<dbReference type="Proteomes" id="UP000059680">
    <property type="component" value="Chromosome 8"/>
</dbReference>
<dbReference type="GO" id="GO:0005634">
    <property type="term" value="C:nucleus"/>
    <property type="evidence" value="ECO:0007669"/>
    <property type="project" value="UniProtKB-SubCell"/>
</dbReference>
<accession>A0A0P0XGC7</accession>
<comment type="subcellular location">
    <subcellularLocation>
        <location evidence="1">Nucleus</location>
    </subcellularLocation>
</comment>
<dbReference type="EMBL" id="AP014964">
    <property type="protein sequence ID" value="BAT05671.1"/>
    <property type="molecule type" value="Genomic_DNA"/>
</dbReference>
<protein>
    <submittedName>
        <fullName evidence="6">Os08g0446700 protein</fullName>
    </submittedName>
</protein>
<dbReference type="AlphaFoldDB" id="A0A0P0XGC7"/>
<keyword evidence="7" id="KW-1185">Reference proteome</keyword>
<sequence length="103" mass="11614">MLSAMVKALQDWNIEHKLFSIALDNASMNDSFMSSLKENLVERKLLPSNGDLFHSRCAVHILNLIVQDGLSAISGATHKIRESVRYVGALQARKQRFKEMISK</sequence>
<evidence type="ECO:0000313" key="7">
    <source>
        <dbReference type="Proteomes" id="UP000059680"/>
    </source>
</evidence>
<dbReference type="PANTHER" id="PTHR46481:SF10">
    <property type="entry name" value="ZINC FINGER BED DOMAIN-CONTAINING PROTEIN 39"/>
    <property type="match status" value="1"/>
</dbReference>
<dbReference type="GO" id="GO:0008270">
    <property type="term" value="F:zinc ion binding"/>
    <property type="evidence" value="ECO:0007669"/>
    <property type="project" value="UniProtKB-KW"/>
</dbReference>
<dbReference type="PaxDb" id="39947-A0A0P0XGC7"/>
<reference evidence="6 7" key="2">
    <citation type="journal article" date="2013" name="Plant Cell Physiol.">
        <title>Rice Annotation Project Database (RAP-DB): an integrative and interactive database for rice genomics.</title>
        <authorList>
            <person name="Sakai H."/>
            <person name="Lee S.S."/>
            <person name="Tanaka T."/>
            <person name="Numa H."/>
            <person name="Kim J."/>
            <person name="Kawahara Y."/>
            <person name="Wakimoto H."/>
            <person name="Yang C.C."/>
            <person name="Iwamoto M."/>
            <person name="Abe T."/>
            <person name="Yamada Y."/>
            <person name="Muto A."/>
            <person name="Inokuchi H."/>
            <person name="Ikemura T."/>
            <person name="Matsumoto T."/>
            <person name="Sasaki T."/>
            <person name="Itoh T."/>
        </authorList>
    </citation>
    <scope>NUCLEOTIDE SEQUENCE [LARGE SCALE GENOMIC DNA]</scope>
    <source>
        <strain evidence="7">cv. Nipponbare</strain>
    </source>
</reference>
<proteinExistence type="predicted"/>
<dbReference type="Gramene" id="Os08t0446700-00">
    <property type="protein sequence ID" value="Os08t0446700-00"/>
    <property type="gene ID" value="Os08g0446700"/>
</dbReference>
<keyword evidence="2" id="KW-0479">Metal-binding</keyword>
<evidence type="ECO:0000256" key="4">
    <source>
        <dbReference type="ARBA" id="ARBA00022833"/>
    </source>
</evidence>
<evidence type="ECO:0000313" key="6">
    <source>
        <dbReference type="EMBL" id="BAT05671.1"/>
    </source>
</evidence>
<name>A0A0P0XGC7_ORYSJ</name>
<dbReference type="eggNOG" id="KOG1121">
    <property type="taxonomic scope" value="Eukaryota"/>
</dbReference>
<keyword evidence="3" id="KW-0863">Zinc-finger</keyword>
<evidence type="ECO:0000256" key="1">
    <source>
        <dbReference type="ARBA" id="ARBA00004123"/>
    </source>
</evidence>
<dbReference type="SUPFAM" id="SSF53098">
    <property type="entry name" value="Ribonuclease H-like"/>
    <property type="match status" value="1"/>
</dbReference>
<dbReference type="OMA" id="CAVHILN"/>
<gene>
    <name evidence="6" type="ordered locus">Os08g0446700</name>
    <name evidence="6" type="ORF">OSNPB_080446700</name>
</gene>
<organism evidence="6 7">
    <name type="scientific">Oryza sativa subsp. japonica</name>
    <name type="common">Rice</name>
    <dbReference type="NCBI Taxonomy" id="39947"/>
    <lineage>
        <taxon>Eukaryota</taxon>
        <taxon>Viridiplantae</taxon>
        <taxon>Streptophyta</taxon>
        <taxon>Embryophyta</taxon>
        <taxon>Tracheophyta</taxon>
        <taxon>Spermatophyta</taxon>
        <taxon>Magnoliopsida</taxon>
        <taxon>Liliopsida</taxon>
        <taxon>Poales</taxon>
        <taxon>Poaceae</taxon>
        <taxon>BOP clade</taxon>
        <taxon>Oryzoideae</taxon>
        <taxon>Oryzeae</taxon>
        <taxon>Oryzinae</taxon>
        <taxon>Oryza</taxon>
        <taxon>Oryza sativa</taxon>
    </lineage>
</organism>
<dbReference type="InParanoid" id="A0A0P0XGC7"/>
<dbReference type="InterPro" id="IPR012337">
    <property type="entry name" value="RNaseH-like_sf"/>
</dbReference>
<evidence type="ECO:0000256" key="3">
    <source>
        <dbReference type="ARBA" id="ARBA00022771"/>
    </source>
</evidence>
<evidence type="ECO:0000256" key="2">
    <source>
        <dbReference type="ARBA" id="ARBA00022723"/>
    </source>
</evidence>
<dbReference type="InterPro" id="IPR052035">
    <property type="entry name" value="ZnF_BED_domain_contain"/>
</dbReference>
<keyword evidence="4" id="KW-0862">Zinc</keyword>
<keyword evidence="5" id="KW-0539">Nucleus</keyword>
<reference evidence="7" key="1">
    <citation type="journal article" date="2005" name="Nature">
        <title>The map-based sequence of the rice genome.</title>
        <authorList>
            <consortium name="International rice genome sequencing project (IRGSP)"/>
            <person name="Matsumoto T."/>
            <person name="Wu J."/>
            <person name="Kanamori H."/>
            <person name="Katayose Y."/>
            <person name="Fujisawa M."/>
            <person name="Namiki N."/>
            <person name="Mizuno H."/>
            <person name="Yamamoto K."/>
            <person name="Antonio B.A."/>
            <person name="Baba T."/>
            <person name="Sakata K."/>
            <person name="Nagamura Y."/>
            <person name="Aoki H."/>
            <person name="Arikawa K."/>
            <person name="Arita K."/>
            <person name="Bito T."/>
            <person name="Chiden Y."/>
            <person name="Fujitsuka N."/>
            <person name="Fukunaka R."/>
            <person name="Hamada M."/>
            <person name="Harada C."/>
            <person name="Hayashi A."/>
            <person name="Hijishita S."/>
            <person name="Honda M."/>
            <person name="Hosokawa S."/>
            <person name="Ichikawa Y."/>
            <person name="Idonuma A."/>
            <person name="Iijima M."/>
            <person name="Ikeda M."/>
            <person name="Ikeno M."/>
            <person name="Ito K."/>
            <person name="Ito S."/>
            <person name="Ito T."/>
            <person name="Ito Y."/>
            <person name="Ito Y."/>
            <person name="Iwabuchi A."/>
            <person name="Kamiya K."/>
            <person name="Karasawa W."/>
            <person name="Kurita K."/>
            <person name="Katagiri S."/>
            <person name="Kikuta A."/>
            <person name="Kobayashi H."/>
            <person name="Kobayashi N."/>
            <person name="Machita K."/>
            <person name="Maehara T."/>
            <person name="Masukawa M."/>
            <person name="Mizubayashi T."/>
            <person name="Mukai Y."/>
            <person name="Nagasaki H."/>
            <person name="Nagata Y."/>
            <person name="Naito S."/>
            <person name="Nakashima M."/>
            <person name="Nakama Y."/>
            <person name="Nakamichi Y."/>
            <person name="Nakamura M."/>
            <person name="Meguro A."/>
            <person name="Negishi M."/>
            <person name="Ohta I."/>
            <person name="Ohta T."/>
            <person name="Okamoto M."/>
            <person name="Ono N."/>
            <person name="Saji S."/>
            <person name="Sakaguchi M."/>
            <person name="Sakai K."/>
            <person name="Shibata M."/>
            <person name="Shimokawa T."/>
            <person name="Song J."/>
            <person name="Takazaki Y."/>
            <person name="Terasawa K."/>
            <person name="Tsugane M."/>
            <person name="Tsuji K."/>
            <person name="Ueda S."/>
            <person name="Waki K."/>
            <person name="Yamagata H."/>
            <person name="Yamamoto M."/>
            <person name="Yamamoto S."/>
            <person name="Yamane H."/>
            <person name="Yoshiki S."/>
            <person name="Yoshihara R."/>
            <person name="Yukawa K."/>
            <person name="Zhong H."/>
            <person name="Yano M."/>
            <person name="Yuan Q."/>
            <person name="Ouyang S."/>
            <person name="Liu J."/>
            <person name="Jones K.M."/>
            <person name="Gansberger K."/>
            <person name="Moffat K."/>
            <person name="Hill J."/>
            <person name="Bera J."/>
            <person name="Fadrosh D."/>
            <person name="Jin S."/>
            <person name="Johri S."/>
            <person name="Kim M."/>
            <person name="Overton L."/>
            <person name="Reardon M."/>
            <person name="Tsitrin T."/>
            <person name="Vuong H."/>
            <person name="Weaver B."/>
            <person name="Ciecko A."/>
            <person name="Tallon L."/>
            <person name="Jackson J."/>
            <person name="Pai G."/>
            <person name="Aken S.V."/>
            <person name="Utterback T."/>
            <person name="Reidmuller S."/>
            <person name="Feldblyum T."/>
            <person name="Hsiao J."/>
            <person name="Zismann V."/>
            <person name="Iobst S."/>
            <person name="de Vazeille A.R."/>
            <person name="Buell C.R."/>
            <person name="Ying K."/>
            <person name="Li Y."/>
            <person name="Lu T."/>
            <person name="Huang Y."/>
            <person name="Zhao Q."/>
            <person name="Feng Q."/>
            <person name="Zhang L."/>
            <person name="Zhu J."/>
            <person name="Weng Q."/>
            <person name="Mu J."/>
            <person name="Lu Y."/>
            <person name="Fan D."/>
            <person name="Liu Y."/>
            <person name="Guan J."/>
            <person name="Zhang Y."/>
            <person name="Yu S."/>
            <person name="Liu X."/>
            <person name="Zhang Y."/>
            <person name="Hong G."/>
            <person name="Han B."/>
            <person name="Choisne N."/>
            <person name="Demange N."/>
            <person name="Orjeda G."/>
            <person name="Samain S."/>
            <person name="Cattolico L."/>
            <person name="Pelletier E."/>
            <person name="Couloux A."/>
            <person name="Segurens B."/>
            <person name="Wincker P."/>
            <person name="D'Hont A."/>
            <person name="Scarpelli C."/>
            <person name="Weissenbach J."/>
            <person name="Salanoubat M."/>
            <person name="Quetier F."/>
            <person name="Yu Y."/>
            <person name="Kim H.R."/>
            <person name="Rambo T."/>
            <person name="Currie J."/>
            <person name="Collura K."/>
            <person name="Luo M."/>
            <person name="Yang T."/>
            <person name="Ammiraju J.S.S."/>
            <person name="Engler F."/>
            <person name="Soderlund C."/>
            <person name="Wing R.A."/>
            <person name="Palmer L.E."/>
            <person name="de la Bastide M."/>
            <person name="Spiegel L."/>
            <person name="Nascimento L."/>
            <person name="Zutavern T."/>
            <person name="O'Shaughnessy A."/>
            <person name="Dike S."/>
            <person name="Dedhia N."/>
            <person name="Preston R."/>
            <person name="Balija V."/>
            <person name="McCombie W.R."/>
            <person name="Chow T."/>
            <person name="Chen H."/>
            <person name="Chung M."/>
            <person name="Chen C."/>
            <person name="Shaw J."/>
            <person name="Wu H."/>
            <person name="Hsiao K."/>
            <person name="Chao Y."/>
            <person name="Chu M."/>
            <person name="Cheng C."/>
            <person name="Hour A."/>
            <person name="Lee P."/>
            <person name="Lin S."/>
            <person name="Lin Y."/>
            <person name="Liou J."/>
            <person name="Liu S."/>
            <person name="Hsing Y."/>
            <person name="Raghuvanshi S."/>
            <person name="Mohanty A."/>
            <person name="Bharti A.K."/>
            <person name="Gaur A."/>
            <person name="Gupta V."/>
            <person name="Kumar D."/>
            <person name="Ravi V."/>
            <person name="Vij S."/>
            <person name="Kapur A."/>
            <person name="Khurana P."/>
            <person name="Khurana P."/>
            <person name="Khurana J.P."/>
            <person name="Tyagi A.K."/>
            <person name="Gaikwad K."/>
            <person name="Singh A."/>
            <person name="Dalal V."/>
            <person name="Srivastava S."/>
            <person name="Dixit A."/>
            <person name="Pal A.K."/>
            <person name="Ghazi I.A."/>
            <person name="Yadav M."/>
            <person name="Pandit A."/>
            <person name="Bhargava A."/>
            <person name="Sureshbabu K."/>
            <person name="Batra K."/>
            <person name="Sharma T.R."/>
            <person name="Mohapatra T."/>
            <person name="Singh N.K."/>
            <person name="Messing J."/>
            <person name="Nelson A.B."/>
            <person name="Fuks G."/>
            <person name="Kavchok S."/>
            <person name="Keizer G."/>
            <person name="Linton E."/>
            <person name="Llaca V."/>
            <person name="Song R."/>
            <person name="Tanyolac B."/>
            <person name="Young S."/>
            <person name="Ho-Il K."/>
            <person name="Hahn J.H."/>
            <person name="Sangsakoo G."/>
            <person name="Vanavichit A."/>
            <person name="de Mattos Luiz.A.T."/>
            <person name="Zimmer P.D."/>
            <person name="Malone G."/>
            <person name="Dellagostin O."/>
            <person name="de Oliveira A.C."/>
            <person name="Bevan M."/>
            <person name="Bancroft I."/>
            <person name="Minx P."/>
            <person name="Cordum H."/>
            <person name="Wilson R."/>
            <person name="Cheng Z."/>
            <person name="Jin W."/>
            <person name="Jiang J."/>
            <person name="Leong S.A."/>
            <person name="Iwama H."/>
            <person name="Gojobori T."/>
            <person name="Itoh T."/>
            <person name="Niimura Y."/>
            <person name="Fujii Y."/>
            <person name="Habara T."/>
            <person name="Sakai H."/>
            <person name="Sato Y."/>
            <person name="Wilson G."/>
            <person name="Kumar K."/>
            <person name="McCouch S."/>
            <person name="Juretic N."/>
            <person name="Hoen D."/>
            <person name="Wright S."/>
            <person name="Bruskiewich R."/>
            <person name="Bureau T."/>
            <person name="Miyao A."/>
            <person name="Hirochika H."/>
            <person name="Nishikawa T."/>
            <person name="Kadowaki K."/>
            <person name="Sugiura M."/>
            <person name="Burr B."/>
            <person name="Sasaki T."/>
        </authorList>
    </citation>
    <scope>NUCLEOTIDE SEQUENCE [LARGE SCALE GENOMIC DNA]</scope>
    <source>
        <strain evidence="7">cv. Nipponbare</strain>
    </source>
</reference>
<evidence type="ECO:0000256" key="5">
    <source>
        <dbReference type="ARBA" id="ARBA00023242"/>
    </source>
</evidence>